<evidence type="ECO:0000256" key="1">
    <source>
        <dbReference type="ARBA" id="ARBA00001968"/>
    </source>
</evidence>
<dbReference type="OrthoDB" id="5540949at2759"/>
<reference evidence="4 5" key="1">
    <citation type="submission" date="2013-07" db="EMBL/GenBank/DDBJ databases">
        <title>The Genome Sequence of Cryptococcus heveanensis BCC8398.</title>
        <authorList>
            <consortium name="The Broad Institute Genome Sequencing Platform"/>
            <person name="Cuomo C."/>
            <person name="Litvintseva A."/>
            <person name="Chen Y."/>
            <person name="Heitman J."/>
            <person name="Sun S."/>
            <person name="Springer D."/>
            <person name="Dromer F."/>
            <person name="Young S.K."/>
            <person name="Zeng Q."/>
            <person name="Gargeya S."/>
            <person name="Fitzgerald M."/>
            <person name="Abouelleil A."/>
            <person name="Alvarado L."/>
            <person name="Berlin A.M."/>
            <person name="Chapman S.B."/>
            <person name="Dewar J."/>
            <person name="Goldberg J."/>
            <person name="Griggs A."/>
            <person name="Gujja S."/>
            <person name="Hansen M."/>
            <person name="Howarth C."/>
            <person name="Imamovic A."/>
            <person name="Larimer J."/>
            <person name="McCowan C."/>
            <person name="Murphy C."/>
            <person name="Pearson M."/>
            <person name="Priest M."/>
            <person name="Roberts A."/>
            <person name="Saif S."/>
            <person name="Shea T."/>
            <person name="Sykes S."/>
            <person name="Wortman J."/>
            <person name="Nusbaum C."/>
            <person name="Birren B."/>
        </authorList>
    </citation>
    <scope>NUCLEOTIDE SEQUENCE [LARGE SCALE GENOMIC DNA]</scope>
    <source>
        <strain evidence="4 5">BCC8398</strain>
    </source>
</reference>
<dbReference type="EMBL" id="KV700129">
    <property type="protein sequence ID" value="OCF32668.1"/>
    <property type="molecule type" value="Genomic_DNA"/>
</dbReference>
<dbReference type="Proteomes" id="UP000092666">
    <property type="component" value="Unassembled WGS sequence"/>
</dbReference>
<gene>
    <name evidence="4" type="ORF">I316_05589</name>
</gene>
<proteinExistence type="predicted"/>
<name>A0A1B9GNW0_9TREE</name>
<reference evidence="5" key="2">
    <citation type="submission" date="2013-12" db="EMBL/GenBank/DDBJ databases">
        <title>Evolution of pathogenesis and genome organization in the Tremellales.</title>
        <authorList>
            <person name="Cuomo C."/>
            <person name="Litvintseva A."/>
            <person name="Heitman J."/>
            <person name="Chen Y."/>
            <person name="Sun S."/>
            <person name="Springer D."/>
            <person name="Dromer F."/>
            <person name="Young S."/>
            <person name="Zeng Q."/>
            <person name="Chapman S."/>
            <person name="Gujja S."/>
            <person name="Saif S."/>
            <person name="Birren B."/>
        </authorList>
    </citation>
    <scope>NUCLEOTIDE SEQUENCE [LARGE SCALE GENOMIC DNA]</scope>
    <source>
        <strain evidence="5">BCC8398</strain>
    </source>
</reference>
<dbReference type="GO" id="GO:0046872">
    <property type="term" value="F:metal ion binding"/>
    <property type="evidence" value="ECO:0007669"/>
    <property type="project" value="UniProtKB-KW"/>
</dbReference>
<dbReference type="AlphaFoldDB" id="A0A1B9GNW0"/>
<dbReference type="InterPro" id="IPR027806">
    <property type="entry name" value="HARBI1_dom"/>
</dbReference>
<sequence>MTELHRPIRKPHKEKRLLRAAKRAAQADDFELMYLLLDVYAAMKRCIYLHRPLSYGQRRKGHWREAIDAIHKTPPEDFRRNMRISYYEFHTLLNLIKDNPIFQFKAGRPQAEPIYQLTVALYRLGTNGNGANAFYMADKFEISEGTLVYWTERVILAILDLESDAISWPDPEERESLSDDFEDAGIPGGCVGIIDGMHTPLACKPHCEDGMDFYCYRGFYGFTSLVICDIHKRIRHFQVGFPSSAHDNRLWECSLPHQAPENYFSGAQYLLADSAFKIGPHIVPLFKQTPGHGELSRGEVSVAVCVHPETAADSIDII</sequence>
<protein>
    <recommendedName>
        <fullName evidence="3">DDE Tnp4 domain-containing protein</fullName>
    </recommendedName>
</protein>
<dbReference type="STRING" id="1296120.A0A1B9GNW0"/>
<evidence type="ECO:0000313" key="5">
    <source>
        <dbReference type="Proteomes" id="UP000092666"/>
    </source>
</evidence>
<keyword evidence="5" id="KW-1185">Reference proteome</keyword>
<accession>A0A1B9GNW0</accession>
<comment type="cofactor">
    <cofactor evidence="1">
        <name>a divalent metal cation</name>
        <dbReference type="ChEBI" id="CHEBI:60240"/>
    </cofactor>
</comment>
<evidence type="ECO:0000313" key="4">
    <source>
        <dbReference type="EMBL" id="OCF32668.1"/>
    </source>
</evidence>
<dbReference type="Pfam" id="PF13359">
    <property type="entry name" value="DDE_Tnp_4"/>
    <property type="match status" value="1"/>
</dbReference>
<evidence type="ECO:0000259" key="3">
    <source>
        <dbReference type="Pfam" id="PF13359"/>
    </source>
</evidence>
<feature type="domain" description="DDE Tnp4" evidence="3">
    <location>
        <begin position="194"/>
        <end position="298"/>
    </location>
</feature>
<evidence type="ECO:0000256" key="2">
    <source>
        <dbReference type="ARBA" id="ARBA00022723"/>
    </source>
</evidence>
<keyword evidence="2" id="KW-0479">Metal-binding</keyword>
<organism evidence="4 5">
    <name type="scientific">Kwoniella heveanensis BCC8398</name>
    <dbReference type="NCBI Taxonomy" id="1296120"/>
    <lineage>
        <taxon>Eukaryota</taxon>
        <taxon>Fungi</taxon>
        <taxon>Dikarya</taxon>
        <taxon>Basidiomycota</taxon>
        <taxon>Agaricomycotina</taxon>
        <taxon>Tremellomycetes</taxon>
        <taxon>Tremellales</taxon>
        <taxon>Cryptococcaceae</taxon>
        <taxon>Kwoniella</taxon>
    </lineage>
</organism>